<keyword evidence="6" id="KW-1185">Reference proteome</keyword>
<dbReference type="Gramene" id="KGN44356">
    <property type="protein sequence ID" value="KGN44356"/>
    <property type="gene ID" value="Csa_7G268530"/>
</dbReference>
<keyword evidence="2" id="KW-0805">Transcription regulation</keyword>
<dbReference type="KEGG" id="csv:101220316"/>
<dbReference type="PANTHER" id="PTHR13068">
    <property type="entry name" value="CGI-12 PROTEIN-RELATED"/>
    <property type="match status" value="1"/>
</dbReference>
<reference evidence="5 6" key="2">
    <citation type="journal article" date="2009" name="PLoS ONE">
        <title>An integrated genetic and cytogenetic map of the cucumber genome.</title>
        <authorList>
            <person name="Ren Y."/>
            <person name="Zhang Z."/>
            <person name="Liu J."/>
            <person name="Staub J.E."/>
            <person name="Han Y."/>
            <person name="Cheng Z."/>
            <person name="Li X."/>
            <person name="Lu J."/>
            <person name="Miao H."/>
            <person name="Kang H."/>
            <person name="Xie B."/>
            <person name="Gu X."/>
            <person name="Wang X."/>
            <person name="Du Y."/>
            <person name="Jin W."/>
            <person name="Huang S."/>
        </authorList>
    </citation>
    <scope>NUCLEOTIDE SEQUENCE [LARGE SCALE GENOMIC DNA]</scope>
    <source>
        <strain evidence="6">cv. 9930</strain>
    </source>
</reference>
<dbReference type="InterPro" id="IPR038538">
    <property type="entry name" value="MTERF_sf"/>
</dbReference>
<dbReference type="Gene3D" id="1.25.70.10">
    <property type="entry name" value="Transcription termination factor 3, mitochondrial"/>
    <property type="match status" value="1"/>
</dbReference>
<dbReference type="InterPro" id="IPR003690">
    <property type="entry name" value="MTERF"/>
</dbReference>
<dbReference type="Proteomes" id="UP000029981">
    <property type="component" value="Chromosome 7"/>
</dbReference>
<name>A0A0A0K972_CUCSA</name>
<dbReference type="STRING" id="3659.A0A0A0K972"/>
<dbReference type="eggNOG" id="KOG1267">
    <property type="taxonomic scope" value="Eukaryota"/>
</dbReference>
<dbReference type="GO" id="GO:0009507">
    <property type="term" value="C:chloroplast"/>
    <property type="evidence" value="ECO:0000318"/>
    <property type="project" value="GO_Central"/>
</dbReference>
<dbReference type="OrthoDB" id="637682at2759"/>
<feature type="compositionally biased region" description="Basic and acidic residues" evidence="4">
    <location>
        <begin position="47"/>
        <end position="70"/>
    </location>
</feature>
<comment type="similarity">
    <text evidence="1">Belongs to the mTERF family.</text>
</comment>
<evidence type="ECO:0000256" key="4">
    <source>
        <dbReference type="SAM" id="MobiDB-lite"/>
    </source>
</evidence>
<evidence type="ECO:0008006" key="7">
    <source>
        <dbReference type="Google" id="ProtNLM"/>
    </source>
</evidence>
<dbReference type="PANTHER" id="PTHR13068:SF98">
    <property type="entry name" value="TRANSCRIPTION TERMINATION FACTOR MTERF2, CHLOROPLASTIC"/>
    <property type="match status" value="1"/>
</dbReference>
<gene>
    <name evidence="5" type="ORF">Csa_7G268530</name>
</gene>
<dbReference type="Pfam" id="PF02536">
    <property type="entry name" value="mTERF"/>
    <property type="match status" value="1"/>
</dbReference>
<dbReference type="EMBL" id="CM002928">
    <property type="protein sequence ID" value="KGN44356.1"/>
    <property type="molecule type" value="Genomic_DNA"/>
</dbReference>
<dbReference type="OMA" id="MLLRYNI"/>
<evidence type="ECO:0000256" key="1">
    <source>
        <dbReference type="ARBA" id="ARBA00007692"/>
    </source>
</evidence>
<keyword evidence="3" id="KW-0809">Transit peptide</keyword>
<evidence type="ECO:0000313" key="5">
    <source>
        <dbReference type="EMBL" id="KGN44356.1"/>
    </source>
</evidence>
<reference evidence="5 6" key="1">
    <citation type="journal article" date="2009" name="Nat. Genet.">
        <title>The genome of the cucumber, Cucumis sativus L.</title>
        <authorList>
            <person name="Huang S."/>
            <person name="Li R."/>
            <person name="Zhang Z."/>
            <person name="Li L."/>
            <person name="Gu X."/>
            <person name="Fan W."/>
            <person name="Lucas W.J."/>
            <person name="Wang X."/>
            <person name="Xie B."/>
            <person name="Ni P."/>
            <person name="Ren Y."/>
            <person name="Zhu H."/>
            <person name="Li J."/>
            <person name="Lin K."/>
            <person name="Jin W."/>
            <person name="Fei Z."/>
            <person name="Li G."/>
            <person name="Staub J."/>
            <person name="Kilian A."/>
            <person name="van der Vossen E.A."/>
            <person name="Wu Y."/>
            <person name="Guo J."/>
            <person name="He J."/>
            <person name="Jia Z."/>
            <person name="Ren Y."/>
            <person name="Tian G."/>
            <person name="Lu Y."/>
            <person name="Ruan J."/>
            <person name="Qian W."/>
            <person name="Wang M."/>
            <person name="Huang Q."/>
            <person name="Li B."/>
            <person name="Xuan Z."/>
            <person name="Cao J."/>
            <person name="Asan"/>
            <person name="Wu Z."/>
            <person name="Zhang J."/>
            <person name="Cai Q."/>
            <person name="Bai Y."/>
            <person name="Zhao B."/>
            <person name="Han Y."/>
            <person name="Li Y."/>
            <person name="Li X."/>
            <person name="Wang S."/>
            <person name="Shi Q."/>
            <person name="Liu S."/>
            <person name="Cho W.K."/>
            <person name="Kim J.Y."/>
            <person name="Xu Y."/>
            <person name="Heller-Uszynska K."/>
            <person name="Miao H."/>
            <person name="Cheng Z."/>
            <person name="Zhang S."/>
            <person name="Wu J."/>
            <person name="Yang Y."/>
            <person name="Kang H."/>
            <person name="Li M."/>
            <person name="Liang H."/>
            <person name="Ren X."/>
            <person name="Shi Z."/>
            <person name="Wen M."/>
            <person name="Jian M."/>
            <person name="Yang H."/>
            <person name="Zhang G."/>
            <person name="Yang Z."/>
            <person name="Chen R."/>
            <person name="Liu S."/>
            <person name="Li J."/>
            <person name="Ma L."/>
            <person name="Liu H."/>
            <person name="Zhou Y."/>
            <person name="Zhao J."/>
            <person name="Fang X."/>
            <person name="Li G."/>
            <person name="Fang L."/>
            <person name="Li Y."/>
            <person name="Liu D."/>
            <person name="Zheng H."/>
            <person name="Zhang Y."/>
            <person name="Qin N."/>
            <person name="Li Z."/>
            <person name="Yang G."/>
            <person name="Yang S."/>
            <person name="Bolund L."/>
            <person name="Kristiansen K."/>
            <person name="Zheng H."/>
            <person name="Li S."/>
            <person name="Zhang X."/>
            <person name="Yang H."/>
            <person name="Wang J."/>
            <person name="Sun R."/>
            <person name="Zhang B."/>
            <person name="Jiang S."/>
            <person name="Wang J."/>
            <person name="Du Y."/>
            <person name="Li S."/>
        </authorList>
    </citation>
    <scope>NUCLEOTIDE SEQUENCE [LARGE SCALE GENOMIC DNA]</scope>
    <source>
        <strain evidence="6">cv. 9930</strain>
    </source>
</reference>
<feature type="region of interest" description="Disordered" evidence="4">
    <location>
        <begin position="81"/>
        <end position="100"/>
    </location>
</feature>
<dbReference type="AlphaFoldDB" id="A0A0A0K972"/>
<keyword evidence="2" id="KW-0804">Transcription</keyword>
<feature type="region of interest" description="Disordered" evidence="4">
    <location>
        <begin position="42"/>
        <end position="75"/>
    </location>
</feature>
<organism evidence="5 6">
    <name type="scientific">Cucumis sativus</name>
    <name type="common">Cucumber</name>
    <dbReference type="NCBI Taxonomy" id="3659"/>
    <lineage>
        <taxon>Eukaryota</taxon>
        <taxon>Viridiplantae</taxon>
        <taxon>Streptophyta</taxon>
        <taxon>Embryophyta</taxon>
        <taxon>Tracheophyta</taxon>
        <taxon>Spermatophyta</taxon>
        <taxon>Magnoliopsida</taxon>
        <taxon>eudicotyledons</taxon>
        <taxon>Gunneridae</taxon>
        <taxon>Pentapetalae</taxon>
        <taxon>rosids</taxon>
        <taxon>fabids</taxon>
        <taxon>Cucurbitales</taxon>
        <taxon>Cucurbitaceae</taxon>
        <taxon>Benincaseae</taxon>
        <taxon>Cucumis</taxon>
    </lineage>
</organism>
<reference evidence="5 6" key="4">
    <citation type="journal article" date="2011" name="BMC Genomics">
        <title>RNA-Seq improves annotation of protein-coding genes in the cucumber genome.</title>
        <authorList>
            <person name="Li Z."/>
            <person name="Zhang Z."/>
            <person name="Yan P."/>
            <person name="Huang S."/>
            <person name="Fei Z."/>
            <person name="Lin K."/>
        </authorList>
    </citation>
    <scope>NUCLEOTIDE SEQUENCE [LARGE SCALE GENOMIC DNA]</scope>
    <source>
        <strain evidence="6">cv. 9930</strain>
    </source>
</reference>
<protein>
    <recommendedName>
        <fullName evidence="7">Transcription termination factor MTERF2, chloroplastic</fullName>
    </recommendedName>
</protein>
<keyword evidence="2" id="KW-0806">Transcription termination</keyword>
<sequence>MLSSSSLYSNPCPQFPPLHCCLPNPLSNVFHFTSTRKPIATVASAELRPHNPTEKPSTDFSDHIRPEPRKHNSKSASLLNHYLSSGESPNPQNPEPPLPEDERVKLLELSLVRKRTPQFPGSIYVQSPSDFDVGSSLPPLQSLFRNRGDEFCAEDDRKMIRRALEIRRKVTSEIFKEAMGKGKFGITYTNNLLEWLSEFIDFVMIQAASMKQSPEFAHLSFNVRAKTVIEDSNVVPLIRWLKHNSLSYPQIGKLICMSRGKLESIRRLVEWLKGIHVKGGYLGLTLTKAGGNILERSNEELDEIVDYLESNGVRMVWMGFVISRCPYLLSYNMEELKTRVEFFLNMGMNDKDFGTMVFDFPKVLGQYTFEDMNQKVNYLKEFGLENEDVGKLLAYKPQLMNCSIEDKWKPLVKYFYYLGISKDGLKRMLTIKPVVFCLDLETIIVPKVQFFKDVGVRDDGISNMLVKFPSLLTFSLYKKIRPVVIFLMTKAGVREKDVGKVIALGPELFGYSIVHKLEVNLKYYLSLGIYTRNLGEMITDFPMLLRYNIDILRPKYQYLRRTMVRPLQDLIDFPRFFSYSLEGRIIPRHQVLVENRININLRSMLACTDEEFKNKVADIVEKRQRFESGNIDGSLSIPHATNDSINSSGLDDFLSENKE</sequence>
<dbReference type="GO" id="GO:0003676">
    <property type="term" value="F:nucleic acid binding"/>
    <property type="evidence" value="ECO:0007669"/>
    <property type="project" value="InterPro"/>
</dbReference>
<proteinExistence type="inferred from homology"/>
<evidence type="ECO:0000256" key="2">
    <source>
        <dbReference type="ARBA" id="ARBA00022472"/>
    </source>
</evidence>
<evidence type="ECO:0000313" key="6">
    <source>
        <dbReference type="Proteomes" id="UP000029981"/>
    </source>
</evidence>
<dbReference type="GO" id="GO:0006353">
    <property type="term" value="P:DNA-templated transcription termination"/>
    <property type="evidence" value="ECO:0007669"/>
    <property type="project" value="UniProtKB-KW"/>
</dbReference>
<evidence type="ECO:0000256" key="3">
    <source>
        <dbReference type="ARBA" id="ARBA00022946"/>
    </source>
</evidence>
<reference evidence="5 6" key="3">
    <citation type="journal article" date="2010" name="BMC Genomics">
        <title>Transcriptome sequencing and comparative analysis of cucumber flowers with different sex types.</title>
        <authorList>
            <person name="Guo S."/>
            <person name="Zheng Y."/>
            <person name="Joung J.G."/>
            <person name="Liu S."/>
            <person name="Zhang Z."/>
            <person name="Crasta O.R."/>
            <person name="Sobral B.W."/>
            <person name="Xu Y."/>
            <person name="Huang S."/>
            <person name="Fei Z."/>
        </authorList>
    </citation>
    <scope>NUCLEOTIDE SEQUENCE [LARGE SCALE GENOMIC DNA]</scope>
    <source>
        <strain evidence="6">cv. 9930</strain>
    </source>
</reference>
<accession>A0A0A0K972</accession>
<dbReference type="SMART" id="SM00733">
    <property type="entry name" value="Mterf"/>
    <property type="match status" value="9"/>
</dbReference>